<evidence type="ECO:0000313" key="2">
    <source>
        <dbReference type="EMBL" id="GJS93274.1"/>
    </source>
</evidence>
<dbReference type="Proteomes" id="UP001151760">
    <property type="component" value="Unassembled WGS sequence"/>
</dbReference>
<protein>
    <submittedName>
        <fullName evidence="2">Uncharacterized protein</fullName>
    </submittedName>
</protein>
<name>A0ABQ4ZSL5_9ASTR</name>
<organism evidence="2 3">
    <name type="scientific">Tanacetum coccineum</name>
    <dbReference type="NCBI Taxonomy" id="301880"/>
    <lineage>
        <taxon>Eukaryota</taxon>
        <taxon>Viridiplantae</taxon>
        <taxon>Streptophyta</taxon>
        <taxon>Embryophyta</taxon>
        <taxon>Tracheophyta</taxon>
        <taxon>Spermatophyta</taxon>
        <taxon>Magnoliopsida</taxon>
        <taxon>eudicotyledons</taxon>
        <taxon>Gunneridae</taxon>
        <taxon>Pentapetalae</taxon>
        <taxon>asterids</taxon>
        <taxon>campanulids</taxon>
        <taxon>Asterales</taxon>
        <taxon>Asteraceae</taxon>
        <taxon>Asteroideae</taxon>
        <taxon>Anthemideae</taxon>
        <taxon>Anthemidinae</taxon>
        <taxon>Tanacetum</taxon>
    </lineage>
</organism>
<sequence length="564" mass="65406">MQNQLLDYGFNFMNTEIHIDNESTICIVKNPVFHSKTKHIQIRHHFIRDCYEQRLINVVKVHTDDNVADLLTKGFDLARFNFLVVAGKKILISEATIRADLLFDDADGVDCFPKQVIRDSLRDIGYEGLATNQKFNFSLMIMNGMLGHISNGTPFLMYPRGLTTLEQREEQVLVLILGCKFCKGCSRTPDQSVLTQAIISQGTAAISSKSNIERKRLLMKEWRTQKNLDLETFQSTARKVLITAKKPKFSNEADQEVKHSPGPIQSQPQPQQPSQSTDPKDKGKGILVRGTQKKKLTLQQIKLWRPQMYRICLERFKLKWMRKKERKRNPNDELLKGPGYKNFAKAKVSTDVGTERDKDQNLLKTPSKNFIPMDSYREKQMIVDFEKNAQDRESLEGISMITELQVIDSPDGEYLIIHRANNHFRAFDTLWEILHILDRQDLYHLYHVVQDYYEHIPPTGLGLILLGDLTTIWETAEISDDDFWKNQEDWEIVRWRLNESSGVHTLELEDGTMIHMLAERRYPLSRELMIRMLDHGMEVEDESEIAIAVIHLFILWTTEDGDNS</sequence>
<evidence type="ECO:0000313" key="3">
    <source>
        <dbReference type="Proteomes" id="UP001151760"/>
    </source>
</evidence>
<proteinExistence type="predicted"/>
<gene>
    <name evidence="2" type="ORF">Tco_0800242</name>
</gene>
<feature type="compositionally biased region" description="Low complexity" evidence="1">
    <location>
        <begin position="260"/>
        <end position="276"/>
    </location>
</feature>
<dbReference type="CDD" id="cd09272">
    <property type="entry name" value="RNase_HI_RT_Ty1"/>
    <property type="match status" value="1"/>
</dbReference>
<evidence type="ECO:0000256" key="1">
    <source>
        <dbReference type="SAM" id="MobiDB-lite"/>
    </source>
</evidence>
<dbReference type="EMBL" id="BQNB010011645">
    <property type="protein sequence ID" value="GJS93274.1"/>
    <property type="molecule type" value="Genomic_DNA"/>
</dbReference>
<comment type="caution">
    <text evidence="2">The sequence shown here is derived from an EMBL/GenBank/DDBJ whole genome shotgun (WGS) entry which is preliminary data.</text>
</comment>
<reference evidence="2" key="1">
    <citation type="journal article" date="2022" name="Int. J. Mol. Sci.">
        <title>Draft Genome of Tanacetum Coccineum: Genomic Comparison of Closely Related Tanacetum-Family Plants.</title>
        <authorList>
            <person name="Yamashiro T."/>
            <person name="Shiraishi A."/>
            <person name="Nakayama K."/>
            <person name="Satake H."/>
        </authorList>
    </citation>
    <scope>NUCLEOTIDE SEQUENCE</scope>
</reference>
<accession>A0ABQ4ZSL5</accession>
<reference evidence="2" key="2">
    <citation type="submission" date="2022-01" db="EMBL/GenBank/DDBJ databases">
        <authorList>
            <person name="Yamashiro T."/>
            <person name="Shiraishi A."/>
            <person name="Satake H."/>
            <person name="Nakayama K."/>
        </authorList>
    </citation>
    <scope>NUCLEOTIDE SEQUENCE</scope>
</reference>
<keyword evidence="3" id="KW-1185">Reference proteome</keyword>
<feature type="region of interest" description="Disordered" evidence="1">
    <location>
        <begin position="248"/>
        <end position="289"/>
    </location>
</feature>
<feature type="compositionally biased region" description="Basic and acidic residues" evidence="1">
    <location>
        <begin position="249"/>
        <end position="259"/>
    </location>
</feature>